<dbReference type="Proteomes" id="UP000485621">
    <property type="component" value="Unassembled WGS sequence"/>
</dbReference>
<evidence type="ECO:0000313" key="1">
    <source>
        <dbReference type="EMBL" id="OQB42238.1"/>
    </source>
</evidence>
<reference evidence="1" key="1">
    <citation type="submission" date="2017-02" db="EMBL/GenBank/DDBJ databases">
        <title>Delving into the versatile metabolic prowess of the omnipresent phylum Bacteroidetes.</title>
        <authorList>
            <person name="Nobu M.K."/>
            <person name="Mei R."/>
            <person name="Narihiro T."/>
            <person name="Kuroda K."/>
            <person name="Liu W.-T."/>
        </authorList>
    </citation>
    <scope>NUCLEOTIDE SEQUENCE</scope>
    <source>
        <strain evidence="1">ADurb.Bin160</strain>
    </source>
</reference>
<dbReference type="AlphaFoldDB" id="A0A1V5ZQE0"/>
<proteinExistence type="predicted"/>
<sequence length="50" mass="5978">MIKVLDKFKKNKDKEISYPHEKEYRANVYNKALLSVFGNRKVSYKDIQSI</sequence>
<accession>A0A1V5ZQE0</accession>
<protein>
    <submittedName>
        <fullName evidence="1">Uncharacterized protein</fullName>
    </submittedName>
</protein>
<organism evidence="1">
    <name type="scientific">candidate division CPR1 bacterium ADurb.Bin160</name>
    <dbReference type="NCBI Taxonomy" id="1852826"/>
    <lineage>
        <taxon>Bacteria</taxon>
        <taxon>candidate division CPR1</taxon>
    </lineage>
</organism>
<name>A0A1V5ZQE0_9BACT</name>
<gene>
    <name evidence="1" type="ORF">BWY04_00302</name>
</gene>
<comment type="caution">
    <text evidence="1">The sequence shown here is derived from an EMBL/GenBank/DDBJ whole genome shotgun (WGS) entry which is preliminary data.</text>
</comment>
<dbReference type="EMBL" id="MWDB01000004">
    <property type="protein sequence ID" value="OQB42238.1"/>
    <property type="molecule type" value="Genomic_DNA"/>
</dbReference>